<reference evidence="2 3" key="1">
    <citation type="journal article" date="2014" name="BMC Genomics">
        <title>Architecture and functions of a multipartite genome of the methylotrophic bacterium Paracoccus aminophilus JCM 7686, containing primary and secondary chromids.</title>
        <authorList>
            <person name="Dziewit L."/>
            <person name="Czarnecki J."/>
            <person name="Wibberg D."/>
            <person name="Radlinska M."/>
            <person name="Mrozek P."/>
            <person name="Szymczak M."/>
            <person name="Schluter A."/>
            <person name="Puhler A."/>
            <person name="Bartosik D."/>
        </authorList>
    </citation>
    <scope>NUCLEOTIDE SEQUENCE [LARGE SCALE GENOMIC DNA]</scope>
    <source>
        <strain evidence="2">JCM 7686</strain>
    </source>
</reference>
<evidence type="ECO:0000313" key="3">
    <source>
        <dbReference type="Proteomes" id="UP000015480"/>
    </source>
</evidence>
<dbReference type="eggNOG" id="ENOG5032YDV">
    <property type="taxonomic scope" value="Bacteria"/>
</dbReference>
<dbReference type="KEGG" id="pami:JCM7686_1538"/>
<keyword evidence="1" id="KW-0812">Transmembrane</keyword>
<keyword evidence="1" id="KW-0472">Membrane</keyword>
<dbReference type="PATRIC" id="fig|1367847.3.peg.1512"/>
<keyword evidence="3" id="KW-1185">Reference proteome</keyword>
<feature type="transmembrane region" description="Helical" evidence="1">
    <location>
        <begin position="12"/>
        <end position="38"/>
    </location>
</feature>
<dbReference type="OrthoDB" id="8115457at2"/>
<name>S5XMY4_PARAH</name>
<feature type="transmembrane region" description="Helical" evidence="1">
    <location>
        <begin position="44"/>
        <end position="68"/>
    </location>
</feature>
<keyword evidence="1" id="KW-1133">Transmembrane helix</keyword>
<sequence length="101" mass="10932">MPKLIRLYLKSIALGVALALAFTALLIGFDIAGLRALVFGTKGGFIAAIMLFTFHSLLFSGVQFAYAVMAMAEDDHPNTGLRQTAGQLLYWAVTPVGRKRD</sequence>
<dbReference type="Proteomes" id="UP000015480">
    <property type="component" value="Chromosome"/>
</dbReference>
<evidence type="ECO:0000256" key="1">
    <source>
        <dbReference type="SAM" id="Phobius"/>
    </source>
</evidence>
<accession>S5XMY4</accession>
<dbReference type="AlphaFoldDB" id="S5XMY4"/>
<dbReference type="EMBL" id="CP006650">
    <property type="protein sequence ID" value="AGT08639.1"/>
    <property type="molecule type" value="Genomic_DNA"/>
</dbReference>
<evidence type="ECO:0000313" key="2">
    <source>
        <dbReference type="EMBL" id="AGT08639.1"/>
    </source>
</evidence>
<organism evidence="2 3">
    <name type="scientific">Paracoccus aminophilus JCM 7686</name>
    <dbReference type="NCBI Taxonomy" id="1367847"/>
    <lineage>
        <taxon>Bacteria</taxon>
        <taxon>Pseudomonadati</taxon>
        <taxon>Pseudomonadota</taxon>
        <taxon>Alphaproteobacteria</taxon>
        <taxon>Rhodobacterales</taxon>
        <taxon>Paracoccaceae</taxon>
        <taxon>Paracoccus</taxon>
    </lineage>
</organism>
<dbReference type="HOGENOM" id="CLU_155158_0_0_5"/>
<dbReference type="RefSeq" id="WP_020950277.1">
    <property type="nucleotide sequence ID" value="NC_022041.1"/>
</dbReference>
<proteinExistence type="predicted"/>
<gene>
    <name evidence="2" type="ORF">JCM7686_1538</name>
</gene>
<protein>
    <submittedName>
        <fullName evidence="2">Uncharacterized protein</fullName>
    </submittedName>
</protein>
<dbReference type="STRING" id="1367847.JCM7686_1538"/>